<dbReference type="SUPFAM" id="SSF51905">
    <property type="entry name" value="FAD/NAD(P)-binding domain"/>
    <property type="match status" value="1"/>
</dbReference>
<dbReference type="PANTHER" id="PTHR10961:SF10">
    <property type="entry name" value="FAD DEPENDENT OXIDOREDUCTASE DOMAIN-CONTAINING PROTEIN"/>
    <property type="match status" value="1"/>
</dbReference>
<gene>
    <name evidence="6" type="ORF">SM611_05830</name>
</gene>
<evidence type="ECO:0000256" key="4">
    <source>
        <dbReference type="ARBA" id="ARBA00023002"/>
    </source>
</evidence>
<keyword evidence="2" id="KW-0285">Flavoprotein</keyword>
<dbReference type="InterPro" id="IPR006076">
    <property type="entry name" value="FAD-dep_OxRdtase"/>
</dbReference>
<evidence type="ECO:0000313" key="6">
    <source>
        <dbReference type="EMBL" id="MFA1538444.1"/>
    </source>
</evidence>
<dbReference type="PANTHER" id="PTHR10961">
    <property type="entry name" value="PEROXISOMAL SARCOSINE OXIDASE"/>
    <property type="match status" value="1"/>
</dbReference>
<dbReference type="EC" id="1.-.-.-" evidence="6"/>
<evidence type="ECO:0000256" key="3">
    <source>
        <dbReference type="ARBA" id="ARBA00022827"/>
    </source>
</evidence>
<accession>A0ABV4Q7G0</accession>
<keyword evidence="7" id="KW-1185">Reference proteome</keyword>
<keyword evidence="4 6" id="KW-0560">Oxidoreductase</keyword>
<keyword evidence="3" id="KW-0274">FAD</keyword>
<dbReference type="InterPro" id="IPR045170">
    <property type="entry name" value="MTOX"/>
</dbReference>
<evidence type="ECO:0000256" key="1">
    <source>
        <dbReference type="ARBA" id="ARBA00001974"/>
    </source>
</evidence>
<dbReference type="Gene3D" id="3.30.9.10">
    <property type="entry name" value="D-Amino Acid Oxidase, subunit A, domain 2"/>
    <property type="match status" value="1"/>
</dbReference>
<name>A0ABV4Q7G0_9ACTN</name>
<comment type="caution">
    <text evidence="6">The sequence shown here is derived from an EMBL/GenBank/DDBJ whole genome shotgun (WGS) entry which is preliminary data.</text>
</comment>
<reference evidence="6 7" key="1">
    <citation type="submission" date="2023-11" db="EMBL/GenBank/DDBJ databases">
        <title>Actinomadura monticuli sp. nov., isolated from volcanic ash.</title>
        <authorList>
            <person name="Lee S.D."/>
            <person name="Yang H."/>
            <person name="Kim I.S."/>
        </authorList>
    </citation>
    <scope>NUCLEOTIDE SEQUENCE [LARGE SCALE GENOMIC DNA]</scope>
    <source>
        <strain evidence="6 7">DLS-62</strain>
    </source>
</reference>
<dbReference type="InterPro" id="IPR036188">
    <property type="entry name" value="FAD/NAD-bd_sf"/>
</dbReference>
<dbReference type="Gene3D" id="3.50.50.60">
    <property type="entry name" value="FAD/NAD(P)-binding domain"/>
    <property type="match status" value="1"/>
</dbReference>
<dbReference type="Proteomes" id="UP001569963">
    <property type="component" value="Unassembled WGS sequence"/>
</dbReference>
<dbReference type="Pfam" id="PF01266">
    <property type="entry name" value="DAO"/>
    <property type="match status" value="1"/>
</dbReference>
<proteinExistence type="predicted"/>
<feature type="domain" description="FAD dependent oxidoreductase" evidence="5">
    <location>
        <begin position="8"/>
        <end position="384"/>
    </location>
</feature>
<dbReference type="GO" id="GO:0016491">
    <property type="term" value="F:oxidoreductase activity"/>
    <property type="evidence" value="ECO:0007669"/>
    <property type="project" value="UniProtKB-KW"/>
</dbReference>
<sequence>MQEDTGFDVAVVGAGPIGAATARHLADRGARVLIVGPAEPPDFAGHDGVWSGHYDQGRLGHVLEVPLVAALLAARSIRRFGELARRTGVEFTRPVHSLAVMPAALDGGTPSEWFDLGRLVRNAEDVGQPVEHLSEARLRERYPHLTFEPGHECVVQRDAFIVNPRDLTTAELAAATAAGATLVRDEITAIAADGPRRRLTARSGTSWTADTVVVATGASTNAGGLLPRRLAMDTLGATVVLIEVPGPEAVDLPGIMYYKQRGEELLYGGIVMTPLRYPDGRWYIKCSGTSLLDNPLGTRDEIAAWVRTGGAEDDIAPALTLLRELLPAETAAALGPARVRPCLVSTNHTGHPYIDHADENVVVVVEGERGVMAADELGRLTASLAATGRWSDGLPHQLFRAEWT</sequence>
<dbReference type="EMBL" id="JAXCEI010000002">
    <property type="protein sequence ID" value="MFA1538444.1"/>
    <property type="molecule type" value="Genomic_DNA"/>
</dbReference>
<organism evidence="6 7">
    <name type="scientific">Actinomadura monticuli</name>
    <dbReference type="NCBI Taxonomy" id="3097367"/>
    <lineage>
        <taxon>Bacteria</taxon>
        <taxon>Bacillati</taxon>
        <taxon>Actinomycetota</taxon>
        <taxon>Actinomycetes</taxon>
        <taxon>Streptosporangiales</taxon>
        <taxon>Thermomonosporaceae</taxon>
        <taxon>Actinomadura</taxon>
    </lineage>
</organism>
<dbReference type="RefSeq" id="WP_371947816.1">
    <property type="nucleotide sequence ID" value="NZ_JAXCEI010000002.1"/>
</dbReference>
<comment type="cofactor">
    <cofactor evidence="1">
        <name>FAD</name>
        <dbReference type="ChEBI" id="CHEBI:57692"/>
    </cofactor>
</comment>
<evidence type="ECO:0000313" key="7">
    <source>
        <dbReference type="Proteomes" id="UP001569963"/>
    </source>
</evidence>
<evidence type="ECO:0000256" key="2">
    <source>
        <dbReference type="ARBA" id="ARBA00022630"/>
    </source>
</evidence>
<protein>
    <submittedName>
        <fullName evidence="6">FAD-dependent oxidoreductase</fullName>
        <ecNumber evidence="6">1.-.-.-</ecNumber>
    </submittedName>
</protein>
<evidence type="ECO:0000259" key="5">
    <source>
        <dbReference type="Pfam" id="PF01266"/>
    </source>
</evidence>